<dbReference type="GeneID" id="34606333"/>
<feature type="transmembrane region" description="Helical" evidence="10">
    <location>
        <begin position="168"/>
        <end position="190"/>
    </location>
</feature>
<comment type="similarity">
    <text evidence="2">Belongs to the G-protein coupled receptor 4 family.</text>
</comment>
<evidence type="ECO:0000256" key="5">
    <source>
        <dbReference type="ARBA" id="ARBA00022989"/>
    </source>
</evidence>
<dbReference type="EMBL" id="LVKK01000150">
    <property type="protein sequence ID" value="OAG34590.1"/>
    <property type="molecule type" value="Genomic_DNA"/>
</dbReference>
<proteinExistence type="inferred from homology"/>
<sequence>MAWDPSFMVVVPLALLAIFAAIPPIVVQLRAKNLAASILLVGITILNVQNVVNAVIWSSDNPEDWWDGKILCDIEVKLYIGVSQAAAGAIASMFRQISIILDPDRMTATPCPQDLRITRTIELLLCILLPILVMVGHYLVQRERYWLRTVAGCVPSYDNNWVAPFVSYGWPMVVCVIGSIYCVISVVRFSRHRKQVSALLSHTPGATASRFFRLFALAFALLAMHCPLAIFAFVQNVRVPMHMYSWSYIHPSDWSERIILQPDPDPKAASQAFTFDRWAQVVTAYISFVCFGLGQDAIGMYKRWAARARGVLCGGFKRDVDTIHHSPRHSRLIGDETNVTFVVEEFHLDNHNPAAHPSTSGSTSGTNN</sequence>
<gene>
    <name evidence="11" type="ORF">AYO21_11235</name>
</gene>
<dbReference type="AlphaFoldDB" id="A0A177ETF9"/>
<dbReference type="InterPro" id="IPR001499">
    <property type="entry name" value="GPCR_STE3"/>
</dbReference>
<evidence type="ECO:0000256" key="4">
    <source>
        <dbReference type="ARBA" id="ARBA00022692"/>
    </source>
</evidence>
<evidence type="ECO:0000256" key="2">
    <source>
        <dbReference type="ARBA" id="ARBA00011085"/>
    </source>
</evidence>
<accession>A0A177ETF9</accession>
<evidence type="ECO:0008006" key="13">
    <source>
        <dbReference type="Google" id="ProtNLM"/>
    </source>
</evidence>
<name>A0A177ETF9_9EURO</name>
<dbReference type="RefSeq" id="XP_022506542.1">
    <property type="nucleotide sequence ID" value="XM_022661131.1"/>
</dbReference>
<keyword evidence="5 10" id="KW-1133">Transmembrane helix</keyword>
<dbReference type="Proteomes" id="UP000077002">
    <property type="component" value="Unassembled WGS sequence"/>
</dbReference>
<reference evidence="11 12" key="1">
    <citation type="submission" date="2016-03" db="EMBL/GenBank/DDBJ databases">
        <title>Draft genome sequence of the Fonsecaea monophora CBS 269.37.</title>
        <authorList>
            <person name="Bombassaro A."/>
            <person name="Vinicius W.A."/>
            <person name="De Hoog S."/>
            <person name="Sun J."/>
            <person name="Souza E.M."/>
            <person name="Raittz R.T."/>
            <person name="Costa F."/>
            <person name="Leao A.C."/>
            <person name="Tadra-Sfeir M.Z."/>
            <person name="Baura V."/>
            <person name="Balsanelli E."/>
            <person name="Pedrosa F.O."/>
            <person name="Moreno L.F."/>
            <person name="Steffens M.B."/>
            <person name="Xi L."/>
            <person name="Bocca A.L."/>
            <person name="Felipe M.S."/>
            <person name="Teixeira M."/>
            <person name="Telles Filho F.Q."/>
            <person name="Azevedo C.M."/>
            <person name="Gomes R."/>
            <person name="Vicente V.A."/>
        </authorList>
    </citation>
    <scope>NUCLEOTIDE SEQUENCE [LARGE SCALE GENOMIC DNA]</scope>
    <source>
        <strain evidence="11 12">CBS 269.37</strain>
    </source>
</reference>
<keyword evidence="6" id="KW-0297">G-protein coupled receptor</keyword>
<keyword evidence="4 10" id="KW-0812">Transmembrane</keyword>
<protein>
    <recommendedName>
        <fullName evidence="13">Pheromone a factor receptor</fullName>
    </recommendedName>
</protein>
<feature type="transmembrane region" description="Helical" evidence="10">
    <location>
        <begin position="6"/>
        <end position="27"/>
    </location>
</feature>
<dbReference type="GO" id="GO:0000750">
    <property type="term" value="P:pheromone-dependent signal transduction involved in conjugation with cellular fusion"/>
    <property type="evidence" value="ECO:0007669"/>
    <property type="project" value="TreeGrafter"/>
</dbReference>
<evidence type="ECO:0000256" key="8">
    <source>
        <dbReference type="ARBA" id="ARBA00023170"/>
    </source>
</evidence>
<evidence type="ECO:0000256" key="9">
    <source>
        <dbReference type="ARBA" id="ARBA00023224"/>
    </source>
</evidence>
<organism evidence="11 12">
    <name type="scientific">Fonsecaea monophora</name>
    <dbReference type="NCBI Taxonomy" id="254056"/>
    <lineage>
        <taxon>Eukaryota</taxon>
        <taxon>Fungi</taxon>
        <taxon>Dikarya</taxon>
        <taxon>Ascomycota</taxon>
        <taxon>Pezizomycotina</taxon>
        <taxon>Eurotiomycetes</taxon>
        <taxon>Chaetothyriomycetidae</taxon>
        <taxon>Chaetothyriales</taxon>
        <taxon>Herpotrichiellaceae</taxon>
        <taxon>Fonsecaea</taxon>
    </lineage>
</organism>
<evidence type="ECO:0000313" key="12">
    <source>
        <dbReference type="Proteomes" id="UP000077002"/>
    </source>
</evidence>
<comment type="subcellular location">
    <subcellularLocation>
        <location evidence="1">Membrane</location>
        <topology evidence="1">Multi-pass membrane protein</topology>
    </subcellularLocation>
</comment>
<dbReference type="GO" id="GO:0005886">
    <property type="term" value="C:plasma membrane"/>
    <property type="evidence" value="ECO:0007669"/>
    <property type="project" value="TreeGrafter"/>
</dbReference>
<keyword evidence="3" id="KW-0589">Pheromone response</keyword>
<feature type="transmembrane region" description="Helical" evidence="10">
    <location>
        <begin position="278"/>
        <end position="299"/>
    </location>
</feature>
<evidence type="ECO:0000256" key="10">
    <source>
        <dbReference type="SAM" id="Phobius"/>
    </source>
</evidence>
<evidence type="ECO:0000256" key="3">
    <source>
        <dbReference type="ARBA" id="ARBA00022507"/>
    </source>
</evidence>
<feature type="transmembrane region" description="Helical" evidence="10">
    <location>
        <begin position="211"/>
        <end position="234"/>
    </location>
</feature>
<dbReference type="GO" id="GO:0004932">
    <property type="term" value="F:mating-type factor pheromone receptor activity"/>
    <property type="evidence" value="ECO:0007669"/>
    <property type="project" value="InterPro"/>
</dbReference>
<dbReference type="PANTHER" id="PTHR28097">
    <property type="entry name" value="PHEROMONE A FACTOR RECEPTOR"/>
    <property type="match status" value="1"/>
</dbReference>
<feature type="transmembrane region" description="Helical" evidence="10">
    <location>
        <begin position="78"/>
        <end position="101"/>
    </location>
</feature>
<evidence type="ECO:0000256" key="6">
    <source>
        <dbReference type="ARBA" id="ARBA00023040"/>
    </source>
</evidence>
<feature type="transmembrane region" description="Helical" evidence="10">
    <location>
        <begin position="34"/>
        <end position="58"/>
    </location>
</feature>
<dbReference type="PRINTS" id="PR00899">
    <property type="entry name" value="GPCRSTE3"/>
</dbReference>
<keyword evidence="12" id="KW-1185">Reference proteome</keyword>
<feature type="transmembrane region" description="Helical" evidence="10">
    <location>
        <begin position="121"/>
        <end position="140"/>
    </location>
</feature>
<evidence type="ECO:0000313" key="11">
    <source>
        <dbReference type="EMBL" id="OAG34590.1"/>
    </source>
</evidence>
<dbReference type="OrthoDB" id="2874149at2759"/>
<keyword evidence="9" id="KW-0807">Transducer</keyword>
<evidence type="ECO:0000256" key="1">
    <source>
        <dbReference type="ARBA" id="ARBA00004141"/>
    </source>
</evidence>
<dbReference type="PANTHER" id="PTHR28097:SF1">
    <property type="entry name" value="PHEROMONE A FACTOR RECEPTOR"/>
    <property type="match status" value="1"/>
</dbReference>
<comment type="caution">
    <text evidence="11">The sequence shown here is derived from an EMBL/GenBank/DDBJ whole genome shotgun (WGS) entry which is preliminary data.</text>
</comment>
<keyword evidence="7 10" id="KW-0472">Membrane</keyword>
<evidence type="ECO:0000256" key="7">
    <source>
        <dbReference type="ARBA" id="ARBA00023136"/>
    </source>
</evidence>
<dbReference type="Pfam" id="PF02076">
    <property type="entry name" value="STE3"/>
    <property type="match status" value="1"/>
</dbReference>
<keyword evidence="8" id="KW-0675">Receptor</keyword>